<dbReference type="Gene3D" id="3.80.10.10">
    <property type="entry name" value="Ribonuclease Inhibitor"/>
    <property type="match status" value="1"/>
</dbReference>
<feature type="domain" description="F-box" evidence="1">
    <location>
        <begin position="1"/>
        <end position="43"/>
    </location>
</feature>
<dbReference type="InterPro" id="IPR036047">
    <property type="entry name" value="F-box-like_dom_sf"/>
</dbReference>
<dbReference type="GeneID" id="89952682"/>
<name>A0AAN7DL84_9FUNG</name>
<dbReference type="RefSeq" id="XP_064685439.1">
    <property type="nucleotide sequence ID" value="XM_064828237.1"/>
</dbReference>
<dbReference type="PANTHER" id="PTHR31639:SF256">
    <property type="entry name" value="OS07G0242900 PROTEIN"/>
    <property type="match status" value="1"/>
</dbReference>
<dbReference type="AlphaFoldDB" id="A0AAN7DL84"/>
<organism evidence="2 3">
    <name type="scientific">Mucor velutinosus</name>
    <dbReference type="NCBI Taxonomy" id="708070"/>
    <lineage>
        <taxon>Eukaryota</taxon>
        <taxon>Fungi</taxon>
        <taxon>Fungi incertae sedis</taxon>
        <taxon>Mucoromycota</taxon>
        <taxon>Mucoromycotina</taxon>
        <taxon>Mucoromycetes</taxon>
        <taxon>Mucorales</taxon>
        <taxon>Mucorineae</taxon>
        <taxon>Mucoraceae</taxon>
        <taxon>Mucor</taxon>
    </lineage>
</organism>
<accession>A0AAN7DL84</accession>
<dbReference type="PANTHER" id="PTHR31639">
    <property type="entry name" value="F-BOX PROTEIN-LIKE"/>
    <property type="match status" value="1"/>
</dbReference>
<protein>
    <recommendedName>
        <fullName evidence="1">F-box domain-containing protein</fullName>
    </recommendedName>
</protein>
<dbReference type="EMBL" id="JASEJX010000012">
    <property type="protein sequence ID" value="KAK4518773.1"/>
    <property type="molecule type" value="Genomic_DNA"/>
</dbReference>
<dbReference type="PROSITE" id="PS50181">
    <property type="entry name" value="FBOX"/>
    <property type="match status" value="1"/>
</dbReference>
<sequence length="616" mass="70472">MEKLPAEVYRIIGSHLNQQEKRSCTLVCKHWKKVFSPLVFAKAVLTTRNHVEGYLRQSAGLKKYTTSLHLVAPITNEEFQGFVSSCPKVKDLTLFSNYSNKLKVEPAIQLISKYWSTSLVKIRMDSLLMPKVLEFLAPQLQDVTGDLEDLLIPGSSNKMYSLPNVKTLEVENGDQSGNEAIHFLNQLHLSCPKLKNLTICSMRFPTFPYLYAEVQPFSLNSFHLKNCDGIIKENATQLLRIFPSLNDLSLLRTESIIRPDLVDVVHSLHDAYSSISMYSPQIRNLSIDYVYGNIDTFDYFKNLFSPLLNLHTLHLELSCLITGVSLREKVSLSNILTSAPQLKKLSIYGLAHLVTVDGLDQYCVGKSGHYDNHIRRIVQRDAFFEDDDSNTPSPPADFDIDANVVARERSPDPIFEVYSVAGVDYLLFYTDDGQEKYGEGEVLIEEGSELMISKKMGLRDSIDKTHKYWNVPRQPRSLQQDFTTPMPCFTSRLTMLQLEMVTLRNPTFRWINSCCPNLVELSILKTGPYPWCDIYLKDLKKLQRFSMSFELYYPYLPVLRLVGDKSTKIYRPATIDSKTYIEDSQYQHVELENLYQVTLHHSTSLTQATINNCETI</sequence>
<evidence type="ECO:0000313" key="3">
    <source>
        <dbReference type="Proteomes" id="UP001304243"/>
    </source>
</evidence>
<evidence type="ECO:0000259" key="1">
    <source>
        <dbReference type="PROSITE" id="PS50181"/>
    </source>
</evidence>
<dbReference type="InterPro" id="IPR001810">
    <property type="entry name" value="F-box_dom"/>
</dbReference>
<gene>
    <name evidence="2" type="ORF">ATC70_008996</name>
</gene>
<keyword evidence="3" id="KW-1185">Reference proteome</keyword>
<dbReference type="Proteomes" id="UP001304243">
    <property type="component" value="Unassembled WGS sequence"/>
</dbReference>
<evidence type="ECO:0000313" key="2">
    <source>
        <dbReference type="EMBL" id="KAK4518773.1"/>
    </source>
</evidence>
<comment type="caution">
    <text evidence="2">The sequence shown here is derived from an EMBL/GenBank/DDBJ whole genome shotgun (WGS) entry which is preliminary data.</text>
</comment>
<dbReference type="SUPFAM" id="SSF81383">
    <property type="entry name" value="F-box domain"/>
    <property type="match status" value="1"/>
</dbReference>
<proteinExistence type="predicted"/>
<reference evidence="2 3" key="1">
    <citation type="submission" date="2022-11" db="EMBL/GenBank/DDBJ databases">
        <title>Mucor velutinosus strain NIH1002 WGS.</title>
        <authorList>
            <person name="Subramanian P."/>
            <person name="Mullikin J.C."/>
            <person name="Segre J.A."/>
            <person name="Zelazny A.M."/>
        </authorList>
    </citation>
    <scope>NUCLEOTIDE SEQUENCE [LARGE SCALE GENOMIC DNA]</scope>
    <source>
        <strain evidence="2 3">NIH1002</strain>
    </source>
</reference>
<dbReference type="InterPro" id="IPR032675">
    <property type="entry name" value="LRR_dom_sf"/>
</dbReference>
<dbReference type="SUPFAM" id="SSF52047">
    <property type="entry name" value="RNI-like"/>
    <property type="match status" value="1"/>
</dbReference>